<dbReference type="HOGENOM" id="CLU_993208_0_0_0"/>
<reference evidence="2" key="2">
    <citation type="submission" date="2012-03" db="EMBL/GenBank/DDBJ databases">
        <title>The complete genome sequence of the pioneer microbe on fresh volcanic deposit, Leptospirillum ferrooxidans strain C2-3.</title>
        <authorList>
            <person name="Fujimura R."/>
            <person name="Sato Y."/>
            <person name="Nishizawa T."/>
            <person name="Nanba K."/>
            <person name="Oshima K."/>
            <person name="Hattori M."/>
            <person name="Kamijo T."/>
            <person name="Ohta H."/>
        </authorList>
    </citation>
    <scope>NUCLEOTIDE SEQUENCE [LARGE SCALE GENOMIC DNA]</scope>
    <source>
        <strain evidence="2">C2-3</strain>
    </source>
</reference>
<dbReference type="Proteomes" id="UP000007382">
    <property type="component" value="Chromosome"/>
</dbReference>
<protein>
    <submittedName>
        <fullName evidence="1">Uncharacterized protein</fullName>
    </submittedName>
</protein>
<dbReference type="AlphaFoldDB" id="I0IS37"/>
<dbReference type="Pfam" id="PF13289">
    <property type="entry name" value="SIR2_2"/>
    <property type="match status" value="1"/>
</dbReference>
<dbReference type="KEGG" id="lfc:LFE_2415"/>
<accession>I0IS37</accession>
<gene>
    <name evidence="1" type="ordered locus">LFE_2415</name>
</gene>
<dbReference type="PATRIC" id="fig|1162668.3.peg.2870"/>
<proteinExistence type="predicted"/>
<dbReference type="RefSeq" id="WP_014450569.1">
    <property type="nucleotide sequence ID" value="NC_017094.1"/>
</dbReference>
<name>I0IS37_LEPFC</name>
<dbReference type="eggNOG" id="ENOG502Z8CH">
    <property type="taxonomic scope" value="Bacteria"/>
</dbReference>
<evidence type="ECO:0000313" key="2">
    <source>
        <dbReference type="Proteomes" id="UP000007382"/>
    </source>
</evidence>
<keyword evidence="2" id="KW-1185">Reference proteome</keyword>
<dbReference type="STRING" id="1162668.LFE_2415"/>
<dbReference type="EMBL" id="AP012342">
    <property type="protein sequence ID" value="BAM08086.1"/>
    <property type="molecule type" value="Genomic_DNA"/>
</dbReference>
<dbReference type="OrthoDB" id="9802053at2"/>
<organism evidence="1 2">
    <name type="scientific">Leptospirillum ferrooxidans (strain C2-3)</name>
    <dbReference type="NCBI Taxonomy" id="1162668"/>
    <lineage>
        <taxon>Bacteria</taxon>
        <taxon>Pseudomonadati</taxon>
        <taxon>Nitrospirota</taxon>
        <taxon>Nitrospiria</taxon>
        <taxon>Nitrospirales</taxon>
        <taxon>Nitrospiraceae</taxon>
        <taxon>Leptospirillum</taxon>
    </lineage>
</organism>
<reference evidence="1 2" key="1">
    <citation type="journal article" date="2012" name="J. Bacteriol.">
        <title>Complete Genome Sequence of Leptospirillum ferrooxidans Strain C2-3, Isolated from a Fresh Volcanic Ash Deposit on the Island of Miyake, Japan.</title>
        <authorList>
            <person name="Fujimura R."/>
            <person name="Sato Y."/>
            <person name="Nishizawa T."/>
            <person name="Oshima K."/>
            <person name="Kim S.-W."/>
            <person name="Hattori M."/>
            <person name="Kamijo T."/>
            <person name="Ohta H."/>
        </authorList>
    </citation>
    <scope>NUCLEOTIDE SEQUENCE [LARGE SCALE GENOMIC DNA]</scope>
    <source>
        <strain evidence="1 2">C2-3</strain>
    </source>
</reference>
<sequence>MAIVQTSMEVSPEEMTNTIGEIAKFWKDGSLVVYLGPDLFVNPPGFPTSEPELCARLCEKITVPGRLKGKLHESAQYIESYKHRKTLTSLMGELFTKDADEAPVHRILSEYPLPLVVDTWFSTISSKCLVRTGEIQISAVSKAEYRDKWYRIDRKTKDGWEPADHVSPSDHVLYRPFGTMIPNVEVLVSDADFVEVLTEIDIQTPIPEWIKTHRTGKHFLFLGCHFDDQTTRMFARQIMKRSSNRHFVVTDGAVLPKEGRFYEQEGISILPLALNSTFLPKLKEVLGKD</sequence>
<evidence type="ECO:0000313" key="1">
    <source>
        <dbReference type="EMBL" id="BAM08086.1"/>
    </source>
</evidence>